<accession>A0A438C2N4</accession>
<dbReference type="EMBL" id="QGNW01002577">
    <property type="protein sequence ID" value="RVW17503.1"/>
    <property type="molecule type" value="Genomic_DNA"/>
</dbReference>
<dbReference type="Proteomes" id="UP000288805">
    <property type="component" value="Unassembled WGS sequence"/>
</dbReference>
<reference evidence="1 2" key="1">
    <citation type="journal article" date="2018" name="PLoS Genet.">
        <title>Population sequencing reveals clonal diversity and ancestral inbreeding in the grapevine cultivar Chardonnay.</title>
        <authorList>
            <person name="Roach M.J."/>
            <person name="Johnson D.L."/>
            <person name="Bohlmann J."/>
            <person name="van Vuuren H.J."/>
            <person name="Jones S.J."/>
            <person name="Pretorius I.S."/>
            <person name="Schmidt S.A."/>
            <person name="Borneman A.R."/>
        </authorList>
    </citation>
    <scope>NUCLEOTIDE SEQUENCE [LARGE SCALE GENOMIC DNA]</scope>
    <source>
        <strain evidence="2">cv. Chardonnay</strain>
        <tissue evidence="1">Leaf</tissue>
    </source>
</reference>
<sequence>MHFIDFAELDYHIHILSWDESQLEPLVSYGIYEIGRVALGPLMPTPFRLVLKAVLVQTTTVVPLTFPHYSAQMPFVLIPDVEEVRTPYVDDVHIPDIQYVIRGGRMVRQQPSIAARPLEGTDALIRALSQIRVKTTTIPEGLIHMVMVGRTTYIVFSDDDLPPEGSDHTCPLYISVSCLGRQVLSVHLDNGLALNVCPLATAIALGNAPFDFGHFTQTVRAYDSTRREVMSTLEIELLIELWPFLLHFIRSEFMAIPNHDVPFGLGFIPTEADYIYMARLCKERVRARLTHTSFDYPICPYTMSLAYYFVGASKPQMPPDGIIGGINTTQEAELQCLIHQLQLSDGAPTL</sequence>
<evidence type="ECO:0000313" key="1">
    <source>
        <dbReference type="EMBL" id="RVW17503.1"/>
    </source>
</evidence>
<name>A0A438C2N4_VITVI</name>
<dbReference type="AlphaFoldDB" id="A0A438C2N4"/>
<evidence type="ECO:0000313" key="2">
    <source>
        <dbReference type="Proteomes" id="UP000288805"/>
    </source>
</evidence>
<comment type="caution">
    <text evidence="1">The sequence shown here is derived from an EMBL/GenBank/DDBJ whole genome shotgun (WGS) entry which is preliminary data.</text>
</comment>
<protein>
    <submittedName>
        <fullName evidence="1">Uncharacterized protein</fullName>
    </submittedName>
</protein>
<gene>
    <name evidence="1" type="ORF">CK203_085534</name>
</gene>
<organism evidence="1 2">
    <name type="scientific">Vitis vinifera</name>
    <name type="common">Grape</name>
    <dbReference type="NCBI Taxonomy" id="29760"/>
    <lineage>
        <taxon>Eukaryota</taxon>
        <taxon>Viridiplantae</taxon>
        <taxon>Streptophyta</taxon>
        <taxon>Embryophyta</taxon>
        <taxon>Tracheophyta</taxon>
        <taxon>Spermatophyta</taxon>
        <taxon>Magnoliopsida</taxon>
        <taxon>eudicotyledons</taxon>
        <taxon>Gunneridae</taxon>
        <taxon>Pentapetalae</taxon>
        <taxon>rosids</taxon>
        <taxon>Vitales</taxon>
        <taxon>Vitaceae</taxon>
        <taxon>Viteae</taxon>
        <taxon>Vitis</taxon>
    </lineage>
</organism>
<proteinExistence type="predicted"/>